<dbReference type="Proteomes" id="UP000325315">
    <property type="component" value="Unassembled WGS sequence"/>
</dbReference>
<name>A0A5B6WNF3_9ROSI</name>
<dbReference type="InterPro" id="IPR013103">
    <property type="entry name" value="RVT_2"/>
</dbReference>
<gene>
    <name evidence="2" type="ORF">EPI10_005577</name>
</gene>
<evidence type="ECO:0000313" key="3">
    <source>
        <dbReference type="Proteomes" id="UP000325315"/>
    </source>
</evidence>
<organism evidence="2 3">
    <name type="scientific">Gossypium australe</name>
    <dbReference type="NCBI Taxonomy" id="47621"/>
    <lineage>
        <taxon>Eukaryota</taxon>
        <taxon>Viridiplantae</taxon>
        <taxon>Streptophyta</taxon>
        <taxon>Embryophyta</taxon>
        <taxon>Tracheophyta</taxon>
        <taxon>Spermatophyta</taxon>
        <taxon>Magnoliopsida</taxon>
        <taxon>eudicotyledons</taxon>
        <taxon>Gunneridae</taxon>
        <taxon>Pentapetalae</taxon>
        <taxon>rosids</taxon>
        <taxon>malvids</taxon>
        <taxon>Malvales</taxon>
        <taxon>Malvaceae</taxon>
        <taxon>Malvoideae</taxon>
        <taxon>Gossypium</taxon>
    </lineage>
</organism>
<comment type="caution">
    <text evidence="2">The sequence shown here is derived from an EMBL/GenBank/DDBJ whole genome shotgun (WGS) entry which is preliminary data.</text>
</comment>
<feature type="domain" description="Reverse transcriptase Ty1/copia-type" evidence="1">
    <location>
        <begin position="40"/>
        <end position="121"/>
    </location>
</feature>
<keyword evidence="3" id="KW-1185">Reference proteome</keyword>
<dbReference type="OrthoDB" id="1740642at2759"/>
<protein>
    <submittedName>
        <fullName evidence="2">Retrovirus-related Pol polyprotein from transposon TNT 1-94</fullName>
    </submittedName>
</protein>
<dbReference type="AlphaFoldDB" id="A0A5B6WNF3"/>
<evidence type="ECO:0000259" key="1">
    <source>
        <dbReference type="Pfam" id="PF07727"/>
    </source>
</evidence>
<sequence>MLIVEPNNTKEVFQGVKWTQVAQQEYDALIKNNTWELIPLPTNKKNCWLVILRLAIIRNWSLRQVYINNTFSNDDLVEEIYMDQPPGFECNNRDQRLVCKLKKALYGLKQTLRAWFDNFSDLTVYVLVYVNDIIITRSSDEYTFHKKFSLKDLGRLRYFLGFKVTYSSVGGVLVRENATWIRQMVLPTPMVGNPIENASEYKSIISFVVNKVCQFMQKPLDLHFKVVKRILRYLQAIVDYSIYFRLAKWLYLVGYDDGN</sequence>
<dbReference type="EMBL" id="SMMG02000002">
    <property type="protein sequence ID" value="KAA3483399.1"/>
    <property type="molecule type" value="Genomic_DNA"/>
</dbReference>
<accession>A0A5B6WNF3</accession>
<proteinExistence type="predicted"/>
<evidence type="ECO:0000313" key="2">
    <source>
        <dbReference type="EMBL" id="KAA3483399.1"/>
    </source>
</evidence>
<dbReference type="Pfam" id="PF07727">
    <property type="entry name" value="RVT_2"/>
    <property type="match status" value="1"/>
</dbReference>
<reference evidence="3" key="1">
    <citation type="journal article" date="2019" name="Plant Biotechnol. J.">
        <title>Genome sequencing of the Australian wild diploid species Gossypium australe highlights disease resistance and delayed gland morphogenesis.</title>
        <authorList>
            <person name="Cai Y."/>
            <person name="Cai X."/>
            <person name="Wang Q."/>
            <person name="Wang P."/>
            <person name="Zhang Y."/>
            <person name="Cai C."/>
            <person name="Xu Y."/>
            <person name="Wang K."/>
            <person name="Zhou Z."/>
            <person name="Wang C."/>
            <person name="Geng S."/>
            <person name="Li B."/>
            <person name="Dong Q."/>
            <person name="Hou Y."/>
            <person name="Wang H."/>
            <person name="Ai P."/>
            <person name="Liu Z."/>
            <person name="Yi F."/>
            <person name="Sun M."/>
            <person name="An G."/>
            <person name="Cheng J."/>
            <person name="Zhang Y."/>
            <person name="Shi Q."/>
            <person name="Xie Y."/>
            <person name="Shi X."/>
            <person name="Chang Y."/>
            <person name="Huang F."/>
            <person name="Chen Y."/>
            <person name="Hong S."/>
            <person name="Mi L."/>
            <person name="Sun Q."/>
            <person name="Zhang L."/>
            <person name="Zhou B."/>
            <person name="Peng R."/>
            <person name="Zhang X."/>
            <person name="Liu F."/>
        </authorList>
    </citation>
    <scope>NUCLEOTIDE SEQUENCE [LARGE SCALE GENOMIC DNA]</scope>
    <source>
        <strain evidence="3">cv. PA1801</strain>
    </source>
</reference>